<evidence type="ECO:0000256" key="2">
    <source>
        <dbReference type="ARBA" id="ARBA00022485"/>
    </source>
</evidence>
<evidence type="ECO:0000256" key="10">
    <source>
        <dbReference type="ARBA" id="ARBA00023075"/>
    </source>
</evidence>
<dbReference type="InterPro" id="IPR010226">
    <property type="entry name" value="NADH_quinone_OxRdtase_chainI"/>
</dbReference>
<evidence type="ECO:0000256" key="3">
    <source>
        <dbReference type="ARBA" id="ARBA00022719"/>
    </source>
</evidence>
<organism evidence="14 15">
    <name type="scientific">Candidatus Tidjanibacter faecipullorum</name>
    <dbReference type="NCBI Taxonomy" id="2838766"/>
    <lineage>
        <taxon>Bacteria</taxon>
        <taxon>Pseudomonadati</taxon>
        <taxon>Bacteroidota</taxon>
        <taxon>Bacteroidia</taxon>
        <taxon>Bacteroidales</taxon>
        <taxon>Rikenellaceae</taxon>
        <taxon>Tidjanibacter</taxon>
    </lineage>
</organism>
<evidence type="ECO:0000259" key="13">
    <source>
        <dbReference type="PROSITE" id="PS51379"/>
    </source>
</evidence>
<evidence type="ECO:0000256" key="6">
    <source>
        <dbReference type="ARBA" id="ARBA00022967"/>
    </source>
</evidence>
<keyword evidence="10" id="KW-0830">Ubiquinone</keyword>
<evidence type="ECO:0000313" key="15">
    <source>
        <dbReference type="Proteomes" id="UP000824014"/>
    </source>
</evidence>
<dbReference type="Proteomes" id="UP000824014">
    <property type="component" value="Unassembled WGS sequence"/>
</dbReference>
<keyword evidence="5" id="KW-0677">Repeat</keyword>
<sequence>MKLINYFKNIFLGLWHLMQGMYITLLNMCRPKVTEQYPENRGTYEYGERFRALLTMPHDEENHHKCIACGMCMNSCPNGTIQVIAKTETDPVTGKPKRVLDKHLYNLGSCIFCGLCVAACPTGAIRFTNHFEHAVFTKERLLLQLNRPGSSQAAKPAPAPKPAPAAAAATTERAETKTA</sequence>
<protein>
    <submittedName>
        <fullName evidence="14">4Fe-4S dicluster domain-containing protein</fullName>
    </submittedName>
</protein>
<dbReference type="EMBL" id="DXCC01000017">
    <property type="protein sequence ID" value="HIZ15306.1"/>
    <property type="molecule type" value="Genomic_DNA"/>
</dbReference>
<dbReference type="PANTHER" id="PTHR10849">
    <property type="entry name" value="NADH DEHYDROGENASE UBIQUINONE IRON-SULFUR PROTEIN 8, MITOCHONDRIAL"/>
    <property type="match status" value="1"/>
</dbReference>
<comment type="caution">
    <text evidence="14">The sequence shown here is derived from an EMBL/GenBank/DDBJ whole genome shotgun (WGS) entry which is preliminary data.</text>
</comment>
<evidence type="ECO:0000256" key="7">
    <source>
        <dbReference type="ARBA" id="ARBA00023004"/>
    </source>
</evidence>
<feature type="domain" description="4Fe-4S ferredoxin-type" evidence="13">
    <location>
        <begin position="101"/>
        <end position="130"/>
    </location>
</feature>
<reference evidence="14" key="1">
    <citation type="journal article" date="2021" name="PeerJ">
        <title>Extensive microbial diversity within the chicken gut microbiome revealed by metagenomics and culture.</title>
        <authorList>
            <person name="Gilroy R."/>
            <person name="Ravi A."/>
            <person name="Getino M."/>
            <person name="Pursley I."/>
            <person name="Horton D.L."/>
            <person name="Alikhan N.F."/>
            <person name="Baker D."/>
            <person name="Gharbi K."/>
            <person name="Hall N."/>
            <person name="Watson M."/>
            <person name="Adriaenssens E.M."/>
            <person name="Foster-Nyarko E."/>
            <person name="Jarju S."/>
            <person name="Secka A."/>
            <person name="Antonio M."/>
            <person name="Oren A."/>
            <person name="Chaudhuri R.R."/>
            <person name="La Ragione R."/>
            <person name="Hildebrand F."/>
            <person name="Pallen M.J."/>
        </authorList>
    </citation>
    <scope>NUCLEOTIDE SEQUENCE</scope>
    <source>
        <strain evidence="14">ChiHjej11B10-19426</strain>
    </source>
</reference>
<dbReference type="AlphaFoldDB" id="A0A9D2DDZ3"/>
<feature type="domain" description="4Fe-4S ferredoxin-type" evidence="13">
    <location>
        <begin position="57"/>
        <end position="86"/>
    </location>
</feature>
<evidence type="ECO:0000256" key="8">
    <source>
        <dbReference type="ARBA" id="ARBA00023014"/>
    </source>
</evidence>
<evidence type="ECO:0000256" key="9">
    <source>
        <dbReference type="ARBA" id="ARBA00023027"/>
    </source>
</evidence>
<dbReference type="InterPro" id="IPR017896">
    <property type="entry name" value="4Fe4S_Fe-S-bd"/>
</dbReference>
<keyword evidence="11" id="KW-0472">Membrane</keyword>
<dbReference type="GO" id="GO:0048038">
    <property type="term" value="F:quinone binding"/>
    <property type="evidence" value="ECO:0007669"/>
    <property type="project" value="UniProtKB-KW"/>
</dbReference>
<dbReference type="PANTHER" id="PTHR10849:SF24">
    <property type="entry name" value="NADH-QUINONE OXIDOREDUCTASE SUBUNIT I 2"/>
    <property type="match status" value="1"/>
</dbReference>
<evidence type="ECO:0000256" key="12">
    <source>
        <dbReference type="SAM" id="MobiDB-lite"/>
    </source>
</evidence>
<dbReference type="PROSITE" id="PS00198">
    <property type="entry name" value="4FE4S_FER_1"/>
    <property type="match status" value="1"/>
</dbReference>
<dbReference type="SUPFAM" id="SSF54862">
    <property type="entry name" value="4Fe-4S ferredoxins"/>
    <property type="match status" value="1"/>
</dbReference>
<dbReference type="GO" id="GO:0016651">
    <property type="term" value="F:oxidoreductase activity, acting on NAD(P)H"/>
    <property type="evidence" value="ECO:0007669"/>
    <property type="project" value="InterPro"/>
</dbReference>
<evidence type="ECO:0000256" key="1">
    <source>
        <dbReference type="ARBA" id="ARBA00022475"/>
    </source>
</evidence>
<feature type="region of interest" description="Disordered" evidence="12">
    <location>
        <begin position="148"/>
        <end position="179"/>
    </location>
</feature>
<keyword evidence="7" id="KW-0408">Iron</keyword>
<keyword evidence="2" id="KW-0004">4Fe-4S</keyword>
<evidence type="ECO:0000256" key="11">
    <source>
        <dbReference type="ARBA" id="ARBA00023136"/>
    </source>
</evidence>
<evidence type="ECO:0000313" key="14">
    <source>
        <dbReference type="EMBL" id="HIZ15306.1"/>
    </source>
</evidence>
<keyword evidence="6" id="KW-1278">Translocase</keyword>
<name>A0A9D2DDZ3_9BACT</name>
<dbReference type="PROSITE" id="PS51379">
    <property type="entry name" value="4FE4S_FER_2"/>
    <property type="match status" value="2"/>
</dbReference>
<evidence type="ECO:0000256" key="4">
    <source>
        <dbReference type="ARBA" id="ARBA00022723"/>
    </source>
</evidence>
<accession>A0A9D2DDZ3</accession>
<keyword evidence="4" id="KW-0479">Metal-binding</keyword>
<dbReference type="Pfam" id="PF12838">
    <property type="entry name" value="Fer4_7"/>
    <property type="match status" value="1"/>
</dbReference>
<dbReference type="GO" id="GO:0016020">
    <property type="term" value="C:membrane"/>
    <property type="evidence" value="ECO:0007669"/>
    <property type="project" value="InterPro"/>
</dbReference>
<gene>
    <name evidence="14" type="ORF">H9816_05290</name>
</gene>
<evidence type="ECO:0000256" key="5">
    <source>
        <dbReference type="ARBA" id="ARBA00022737"/>
    </source>
</evidence>
<keyword evidence="3" id="KW-0874">Quinone</keyword>
<keyword evidence="9" id="KW-0520">NAD</keyword>
<reference evidence="14" key="2">
    <citation type="submission" date="2021-04" db="EMBL/GenBank/DDBJ databases">
        <authorList>
            <person name="Gilroy R."/>
        </authorList>
    </citation>
    <scope>NUCLEOTIDE SEQUENCE</scope>
    <source>
        <strain evidence="14">ChiHjej11B10-19426</strain>
    </source>
</reference>
<dbReference type="GO" id="GO:0051539">
    <property type="term" value="F:4 iron, 4 sulfur cluster binding"/>
    <property type="evidence" value="ECO:0007669"/>
    <property type="project" value="UniProtKB-KW"/>
</dbReference>
<keyword evidence="1" id="KW-1003">Cell membrane</keyword>
<dbReference type="GO" id="GO:0046872">
    <property type="term" value="F:metal ion binding"/>
    <property type="evidence" value="ECO:0007669"/>
    <property type="project" value="UniProtKB-KW"/>
</dbReference>
<dbReference type="InterPro" id="IPR017900">
    <property type="entry name" value="4Fe4S_Fe_S_CS"/>
</dbReference>
<dbReference type="Gene3D" id="3.30.70.3270">
    <property type="match status" value="1"/>
</dbReference>
<proteinExistence type="predicted"/>
<keyword evidence="8" id="KW-0411">Iron-sulfur</keyword>